<dbReference type="PANTHER" id="PTHR11699">
    <property type="entry name" value="ALDEHYDE DEHYDROGENASE-RELATED"/>
    <property type="match status" value="1"/>
</dbReference>
<feature type="active site" evidence="7">
    <location>
        <position position="251"/>
    </location>
</feature>
<evidence type="ECO:0000256" key="7">
    <source>
        <dbReference type="PROSITE-ProRule" id="PRU10007"/>
    </source>
</evidence>
<evidence type="ECO:0000256" key="5">
    <source>
        <dbReference type="ARBA" id="ARBA00023097"/>
    </source>
</evidence>
<feature type="binding site" evidence="6">
    <location>
        <position position="93"/>
    </location>
    <ligand>
        <name>K(+)</name>
        <dbReference type="ChEBI" id="CHEBI:29103"/>
        <label>1</label>
    </ligand>
</feature>
<keyword evidence="4 6" id="KW-0520">NAD</keyword>
<dbReference type="PROSITE" id="PS00070">
    <property type="entry name" value="ALDEHYDE_DEHYDR_CYS"/>
    <property type="match status" value="1"/>
</dbReference>
<comment type="caution">
    <text evidence="6">Lacks conserved residue(s) required for the propagation of feature annotation.</text>
</comment>
<keyword evidence="3 6" id="KW-0560">Oxidoreductase</keyword>
<feature type="active site" description="Proton acceptor" evidence="6">
    <location>
        <position position="251"/>
    </location>
</feature>
<evidence type="ECO:0000313" key="11">
    <source>
        <dbReference type="Proteomes" id="UP001244242"/>
    </source>
</evidence>
<keyword evidence="5 6" id="KW-0558">Oxidation</keyword>
<keyword evidence="2 6" id="KW-0630">Potassium</keyword>
<feature type="active site" description="Charge relay system" evidence="6">
    <location>
        <position position="162"/>
    </location>
</feature>
<dbReference type="Proteomes" id="UP001244242">
    <property type="component" value="Unassembled WGS sequence"/>
</dbReference>
<keyword evidence="11" id="KW-1185">Reference proteome</keyword>
<comment type="function">
    <text evidence="6">Involved in the biosynthesis of the osmoprotectant glycine betaine. Catalyzes the irreversible oxidation of betaine aldehyde to the corresponding acid.</text>
</comment>
<dbReference type="InterPro" id="IPR016162">
    <property type="entry name" value="Ald_DH_N"/>
</dbReference>
<evidence type="ECO:0000256" key="2">
    <source>
        <dbReference type="ARBA" id="ARBA00022958"/>
    </source>
</evidence>
<evidence type="ECO:0000256" key="6">
    <source>
        <dbReference type="HAMAP-Rule" id="MF_00804"/>
    </source>
</evidence>
<dbReference type="InterPro" id="IPR029510">
    <property type="entry name" value="Ald_DH_CS_GLU"/>
</dbReference>
<dbReference type="InterPro" id="IPR016160">
    <property type="entry name" value="Ald_DH_CS_CYS"/>
</dbReference>
<feature type="active site" description="Charge relay system" evidence="6">
    <location>
        <position position="463"/>
    </location>
</feature>
<dbReference type="NCBIfam" id="NF009725">
    <property type="entry name" value="PRK13252.1"/>
    <property type="match status" value="1"/>
</dbReference>
<feature type="binding site" evidence="6">
    <location>
        <position position="253"/>
    </location>
    <ligand>
        <name>NAD(+)</name>
        <dbReference type="ChEBI" id="CHEBI:57540"/>
    </ligand>
</feature>
<feature type="binding site" evidence="6">
    <location>
        <position position="245"/>
    </location>
    <ligand>
        <name>K(+)</name>
        <dbReference type="ChEBI" id="CHEBI:29103"/>
        <label>2</label>
    </ligand>
</feature>
<keyword evidence="1 6" id="KW-0479">Metal-binding</keyword>
<reference evidence="10 11" key="1">
    <citation type="submission" date="2023-04" db="EMBL/GenBank/DDBJ databases">
        <title>Halomonas strains isolated from rhizosphere soil.</title>
        <authorList>
            <person name="Xu L."/>
            <person name="Sun J.-Q."/>
        </authorList>
    </citation>
    <scope>NUCLEOTIDE SEQUENCE [LARGE SCALE GENOMIC DNA]</scope>
    <source>
        <strain evidence="10 11">LN1S58</strain>
    </source>
</reference>
<evidence type="ECO:0000256" key="8">
    <source>
        <dbReference type="RuleBase" id="RU003345"/>
    </source>
</evidence>
<comment type="caution">
    <text evidence="10">The sequence shown here is derived from an EMBL/GenBank/DDBJ whole genome shotgun (WGS) entry which is preliminary data.</text>
</comment>
<feature type="binding site" evidence="6">
    <location>
        <position position="459"/>
    </location>
    <ligand>
        <name>K(+)</name>
        <dbReference type="ChEBI" id="CHEBI:29103"/>
        <label>2</label>
    </ligand>
</feature>
<comment type="subunit">
    <text evidence="6">Dimer of dimers.</text>
</comment>
<feature type="site" description="Seems to be a necessary countercharge to the potassium cations" evidence="6">
    <location>
        <position position="247"/>
    </location>
</feature>
<evidence type="ECO:0000259" key="9">
    <source>
        <dbReference type="Pfam" id="PF00171"/>
    </source>
</evidence>
<feature type="binding site" evidence="6">
    <location>
        <position position="456"/>
    </location>
    <ligand>
        <name>K(+)</name>
        <dbReference type="ChEBI" id="CHEBI:29103"/>
        <label>2</label>
    </ligand>
</feature>
<proteinExistence type="inferred from homology"/>
<evidence type="ECO:0000313" key="10">
    <source>
        <dbReference type="EMBL" id="MDI5936080.1"/>
    </source>
</evidence>
<feature type="binding site" evidence="6">
    <location>
        <position position="386"/>
    </location>
    <ligand>
        <name>NAD(+)</name>
        <dbReference type="ChEBI" id="CHEBI:57540"/>
    </ligand>
</feature>
<dbReference type="HAMAP" id="MF_00804">
    <property type="entry name" value="BADH"/>
    <property type="match status" value="1"/>
</dbReference>
<feature type="binding site" evidence="6">
    <location>
        <position position="27"/>
    </location>
    <ligand>
        <name>K(+)</name>
        <dbReference type="ChEBI" id="CHEBI:29103"/>
        <label>1</label>
    </ligand>
</feature>
<keyword evidence="6" id="KW-0521">NADP</keyword>
<sequence length="489" mass="52165">MASLDTQTLYIDGRRVDATSGETFPVVNPFDGRLLANVQQASPADVDAAVAAARRGQRAWAAMTGMQRGRILNRAVALLRERNDELAELETRNTGKPISETAAVDIVTGADVLEYYAGLAPAIEGSQIPLREGSFVYTRREPLGVIGAIGAWNYPIQIACWKAAPALAAGNAVVFKPSEVTPLTAMALAEILTEAGLPDGVFNVIHGDGRIGALLTEHPGIDKISFTGEVGTGRKVMAAAGGSTLKDVTMELGGKSPLIVYADADLDRAADAAMMANFYSSGQICTNGTRVFVERTVKAAFEAKVAERVARIRAGDPLDPAVNFGPLVSFEHQQKVLGYIALGKQDGATVLAGGDAWDSGDWAHGAWAAPTVFTDCTDAMRIVREEIFGPVMAILAFDDEDEVIRRANDTHYGLAAGVFTESLNRAHRTIHRLEAGICWINTWGESPAEMPVGGYKQSGVGRENGIETLAHYTQTKSVQVEMGPFESVF</sequence>
<dbReference type="InterPro" id="IPR016163">
    <property type="entry name" value="Ald_DH_C"/>
</dbReference>
<dbReference type="Gene3D" id="3.40.309.10">
    <property type="entry name" value="Aldehyde Dehydrogenase, Chain A, domain 2"/>
    <property type="match status" value="1"/>
</dbReference>
<dbReference type="Gene3D" id="3.40.605.10">
    <property type="entry name" value="Aldehyde Dehydrogenase, Chain A, domain 1"/>
    <property type="match status" value="1"/>
</dbReference>
<dbReference type="InterPro" id="IPR011264">
    <property type="entry name" value="BADH"/>
</dbReference>
<dbReference type="PROSITE" id="PS00687">
    <property type="entry name" value="ALDEHYDE_DEHYDR_GLU"/>
    <property type="match status" value="1"/>
</dbReference>
<organism evidence="10 11">
    <name type="scientific">Halomonas kalidii</name>
    <dbReference type="NCBI Taxonomy" id="3043293"/>
    <lineage>
        <taxon>Bacteria</taxon>
        <taxon>Pseudomonadati</taxon>
        <taxon>Pseudomonadota</taxon>
        <taxon>Gammaproteobacteria</taxon>
        <taxon>Oceanospirillales</taxon>
        <taxon>Halomonadaceae</taxon>
        <taxon>Halomonas</taxon>
    </lineage>
</organism>
<feature type="active site" description="Nucleophile" evidence="6">
    <location>
        <position position="285"/>
    </location>
</feature>
<feature type="domain" description="Aldehyde dehydrogenase" evidence="9">
    <location>
        <begin position="18"/>
        <end position="478"/>
    </location>
</feature>
<feature type="binding site" evidence="6">
    <location>
        <begin position="176"/>
        <end position="179"/>
    </location>
    <ligand>
        <name>NAD(+)</name>
        <dbReference type="ChEBI" id="CHEBI:57540"/>
    </ligand>
</feature>
<evidence type="ECO:0000256" key="1">
    <source>
        <dbReference type="ARBA" id="ARBA00022723"/>
    </source>
</evidence>
<dbReference type="Pfam" id="PF00171">
    <property type="entry name" value="Aldedh"/>
    <property type="match status" value="1"/>
</dbReference>
<evidence type="ECO:0000256" key="3">
    <source>
        <dbReference type="ARBA" id="ARBA00023002"/>
    </source>
</evidence>
<dbReference type="NCBIfam" id="TIGR01804">
    <property type="entry name" value="BADH"/>
    <property type="match status" value="1"/>
</dbReference>
<dbReference type="SUPFAM" id="SSF53720">
    <property type="entry name" value="ALDH-like"/>
    <property type="match status" value="1"/>
</dbReference>
<feature type="modified residue" description="Cysteine sulfenic acid (-SOH)" evidence="6">
    <location>
        <position position="285"/>
    </location>
</feature>
<comment type="pathway">
    <text evidence="6">Amine and polyamine biosynthesis; betaine biosynthesis via choline pathway; betaine from betaine aldehyde: step 1/1.</text>
</comment>
<dbReference type="GO" id="GO:0008802">
    <property type="term" value="F:betaine-aldehyde dehydrogenase (NAD+) activity"/>
    <property type="evidence" value="ECO:0007669"/>
    <property type="project" value="UniProtKB-EC"/>
</dbReference>
<dbReference type="InterPro" id="IPR015590">
    <property type="entry name" value="Aldehyde_DH_dom"/>
</dbReference>
<gene>
    <name evidence="6 10" type="primary">betB</name>
    <name evidence="10" type="ORF">QLQ84_19995</name>
</gene>
<evidence type="ECO:0000256" key="4">
    <source>
        <dbReference type="ARBA" id="ARBA00023027"/>
    </source>
</evidence>
<comment type="catalytic activity">
    <reaction evidence="6">
        <text>betaine aldehyde + NAD(+) + H2O = glycine betaine + NADH + 2 H(+)</text>
        <dbReference type="Rhea" id="RHEA:15305"/>
        <dbReference type="ChEBI" id="CHEBI:15377"/>
        <dbReference type="ChEBI" id="CHEBI:15378"/>
        <dbReference type="ChEBI" id="CHEBI:15710"/>
        <dbReference type="ChEBI" id="CHEBI:17750"/>
        <dbReference type="ChEBI" id="CHEBI:57540"/>
        <dbReference type="ChEBI" id="CHEBI:57945"/>
        <dbReference type="EC" id="1.2.1.8"/>
    </reaction>
</comment>
<protein>
    <recommendedName>
        <fullName evidence="6">Betaine aldehyde dehydrogenase</fullName>
        <shortName evidence="6">BADH</shortName>
        <ecNumber evidence="6">1.2.1.8</ecNumber>
    </recommendedName>
</protein>
<dbReference type="InterPro" id="IPR016161">
    <property type="entry name" value="Ald_DH/histidinol_DH"/>
</dbReference>
<comment type="cofactor">
    <cofactor evidence="6">
        <name>K(+)</name>
        <dbReference type="ChEBI" id="CHEBI:29103"/>
    </cofactor>
    <text evidence="6">Binds 2 potassium ions per subunit.</text>
</comment>
<dbReference type="EMBL" id="JASCQO010000054">
    <property type="protein sequence ID" value="MDI5936080.1"/>
    <property type="molecule type" value="Genomic_DNA"/>
</dbReference>
<dbReference type="RefSeq" id="WP_282723496.1">
    <property type="nucleotide sequence ID" value="NZ_JASCQO010000054.1"/>
</dbReference>
<feature type="binding site" description="covalent" evidence="6">
    <location>
        <position position="285"/>
    </location>
    <ligand>
        <name>NAD(+)</name>
        <dbReference type="ChEBI" id="CHEBI:57540"/>
    </ligand>
</feature>
<feature type="binding site" evidence="6">
    <location>
        <begin position="150"/>
        <end position="152"/>
    </location>
    <ligand>
        <name>NAD(+)</name>
        <dbReference type="ChEBI" id="CHEBI:57540"/>
    </ligand>
</feature>
<comment type="similarity">
    <text evidence="6 8">Belongs to the aldehyde dehydrogenase family.</text>
</comment>
<name>A0ABT6VQ48_9GAMM</name>
<accession>A0ABT6VQ48</accession>
<dbReference type="EC" id="1.2.1.8" evidence="6"/>